<keyword evidence="2" id="KW-1185">Reference proteome</keyword>
<dbReference type="AlphaFoldDB" id="A0A7W4VUG0"/>
<dbReference type="PANTHER" id="PTHR43611">
    <property type="entry name" value="ALPHA-D-GLUCOSE 1-PHOSPHATE PHOSPHATASE"/>
    <property type="match status" value="1"/>
</dbReference>
<organism evidence="1 2">
    <name type="scientific">Nocardioides soli</name>
    <dbReference type="NCBI Taxonomy" id="1036020"/>
    <lineage>
        <taxon>Bacteria</taxon>
        <taxon>Bacillati</taxon>
        <taxon>Actinomycetota</taxon>
        <taxon>Actinomycetes</taxon>
        <taxon>Propionibacteriales</taxon>
        <taxon>Nocardioidaceae</taxon>
        <taxon>Nocardioides</taxon>
    </lineage>
</organism>
<dbReference type="GO" id="GO:0018784">
    <property type="term" value="F:(S)-2-haloacid dehalogenase activity"/>
    <property type="evidence" value="ECO:0007669"/>
    <property type="project" value="UniProtKB-EC"/>
</dbReference>
<gene>
    <name evidence="1" type="ORF">FHU40_001797</name>
</gene>
<dbReference type="Gene3D" id="3.40.50.1000">
    <property type="entry name" value="HAD superfamily/HAD-like"/>
    <property type="match status" value="1"/>
</dbReference>
<dbReference type="EC" id="3.8.1.2" evidence="1"/>
<reference evidence="1 2" key="1">
    <citation type="submission" date="2020-08" db="EMBL/GenBank/DDBJ databases">
        <title>Sequencing the genomes of 1000 actinobacteria strains.</title>
        <authorList>
            <person name="Klenk H.-P."/>
        </authorList>
    </citation>
    <scope>NUCLEOTIDE SEQUENCE [LARGE SCALE GENOMIC DNA]</scope>
    <source>
        <strain evidence="1 2">DSM 105498</strain>
    </source>
</reference>
<dbReference type="CDD" id="cd02603">
    <property type="entry name" value="HAD_sEH-N_like"/>
    <property type="match status" value="1"/>
</dbReference>
<dbReference type="Pfam" id="PF00702">
    <property type="entry name" value="Hydrolase"/>
    <property type="match status" value="1"/>
</dbReference>
<dbReference type="Proteomes" id="UP000589626">
    <property type="component" value="Unassembled WGS sequence"/>
</dbReference>
<dbReference type="EMBL" id="JACHWR010000001">
    <property type="protein sequence ID" value="MBB3041996.1"/>
    <property type="molecule type" value="Genomic_DNA"/>
</dbReference>
<dbReference type="SFLD" id="SFLDG01129">
    <property type="entry name" value="C1.5:_HAD__Beta-PGM__Phosphata"/>
    <property type="match status" value="1"/>
</dbReference>
<dbReference type="SFLD" id="SFLDS00003">
    <property type="entry name" value="Haloacid_Dehalogenase"/>
    <property type="match status" value="1"/>
</dbReference>
<name>A0A7W4VUG0_9ACTN</name>
<dbReference type="NCBIfam" id="TIGR01509">
    <property type="entry name" value="HAD-SF-IA-v3"/>
    <property type="match status" value="1"/>
</dbReference>
<sequence length="208" mass="22390">MTGLPAAVVFDLGNVLIDWDPAAAVAQGLGVAEARRFIEADDFDFMAWNHHQDAGRSLADGIAEVRRTHPHWASHAEAYLAHFPTSLAELPDTVAIVRELHDAGVPLYGLTNWSAELFPHARERFGVLRLLDDVVVSGAIRAAKPDPRAYAAVAEVSGLPLGRLVFVDDKRSNVDAADALGMDGVLFTGADDLRAALRERGLPVRPTA</sequence>
<dbReference type="RefSeq" id="WP_183591837.1">
    <property type="nucleotide sequence ID" value="NZ_JACHWR010000001.1"/>
</dbReference>
<dbReference type="InterPro" id="IPR006439">
    <property type="entry name" value="HAD-SF_hydro_IA"/>
</dbReference>
<dbReference type="InterPro" id="IPR023214">
    <property type="entry name" value="HAD_sf"/>
</dbReference>
<keyword evidence="1" id="KW-0378">Hydrolase</keyword>
<evidence type="ECO:0000313" key="1">
    <source>
        <dbReference type="EMBL" id="MBB3041996.1"/>
    </source>
</evidence>
<protein>
    <submittedName>
        <fullName evidence="1">2-haloacid dehalogenase</fullName>
        <ecNumber evidence="1">3.8.1.2</ecNumber>
    </submittedName>
</protein>
<proteinExistence type="predicted"/>
<dbReference type="SUPFAM" id="SSF56784">
    <property type="entry name" value="HAD-like"/>
    <property type="match status" value="1"/>
</dbReference>
<evidence type="ECO:0000313" key="2">
    <source>
        <dbReference type="Proteomes" id="UP000589626"/>
    </source>
</evidence>
<dbReference type="PANTHER" id="PTHR43611:SF3">
    <property type="entry name" value="FLAVIN MONONUCLEOTIDE HYDROLASE 1, CHLOROPLATIC"/>
    <property type="match status" value="1"/>
</dbReference>
<comment type="caution">
    <text evidence="1">The sequence shown here is derived from an EMBL/GenBank/DDBJ whole genome shotgun (WGS) entry which is preliminary data.</text>
</comment>
<dbReference type="InterPro" id="IPR036412">
    <property type="entry name" value="HAD-like_sf"/>
</dbReference>
<accession>A0A7W4VUG0</accession>